<evidence type="ECO:0000256" key="6">
    <source>
        <dbReference type="ARBA" id="ARBA00023242"/>
    </source>
</evidence>
<proteinExistence type="inferred from homology"/>
<dbReference type="NCBIfam" id="NF003592">
    <property type="entry name" value="PRK05254.1-5"/>
    <property type="match status" value="1"/>
</dbReference>
<sequence>MMSQDATTPKKRTRTLNDFFTAKSSPAKKHKDASSPATTTTDTPQPNGSPRPTMLRTIRAVPETSSETTSEAARDKLYQRLTPEQQQLLALEYETMDASWFRVLFPELTKPYFLALKTFLAEEKARGQTIFPPEPDIYCWSRFSPTSQVEVVILGQDPYHNHNQAHGLCFSVNKGFPIPPSLVNIYTALQKDYADFERPKHGHLVGWAKQGVLLLNAALTVRAHQANSHSGKGWEKLTDAVIEYINERKTNVVFMLWGAYAQKKGSRIDKKKHLVLKSVHPSPLSAHRGFFDCHHFTQANEYLTKHGKAPINWNCLKDE</sequence>
<name>A0A9W8B5P9_9FUNG</name>
<accession>A0A9W8B5P9</accession>
<keyword evidence="10" id="KW-0326">Glycosidase</keyword>
<keyword evidence="5 7" id="KW-0234">DNA repair</keyword>
<dbReference type="SUPFAM" id="SSF52141">
    <property type="entry name" value="Uracil-DNA glycosylase-like"/>
    <property type="match status" value="1"/>
</dbReference>
<dbReference type="Pfam" id="PF03167">
    <property type="entry name" value="UDG"/>
    <property type="match status" value="1"/>
</dbReference>
<dbReference type="InterPro" id="IPR005122">
    <property type="entry name" value="Uracil-DNA_glycosylase-like"/>
</dbReference>
<dbReference type="SMART" id="SM00987">
    <property type="entry name" value="UreE_C"/>
    <property type="match status" value="1"/>
</dbReference>
<dbReference type="InterPro" id="IPR002043">
    <property type="entry name" value="UDG_fam1"/>
</dbReference>
<dbReference type="NCBIfam" id="TIGR00628">
    <property type="entry name" value="ung"/>
    <property type="match status" value="1"/>
</dbReference>
<keyword evidence="6 7" id="KW-0539">Nucleus</keyword>
<comment type="catalytic activity">
    <reaction evidence="7">
        <text>Hydrolyzes single-stranded DNA or mismatched double-stranded DNA and polynucleotides, releasing free uracil.</text>
        <dbReference type="EC" id="3.2.2.27"/>
    </reaction>
</comment>
<dbReference type="PANTHER" id="PTHR11264:SF0">
    <property type="entry name" value="URACIL-DNA GLYCOSYLASE"/>
    <property type="match status" value="1"/>
</dbReference>
<organism evidence="10 11">
    <name type="scientific">Dimargaris verticillata</name>
    <dbReference type="NCBI Taxonomy" id="2761393"/>
    <lineage>
        <taxon>Eukaryota</taxon>
        <taxon>Fungi</taxon>
        <taxon>Fungi incertae sedis</taxon>
        <taxon>Zoopagomycota</taxon>
        <taxon>Kickxellomycotina</taxon>
        <taxon>Dimargaritomycetes</taxon>
        <taxon>Dimargaritales</taxon>
        <taxon>Dimargaritaceae</taxon>
        <taxon>Dimargaris</taxon>
    </lineage>
</organism>
<dbReference type="Proteomes" id="UP001151582">
    <property type="component" value="Unassembled WGS sequence"/>
</dbReference>
<comment type="caution">
    <text evidence="10">The sequence shown here is derived from an EMBL/GenBank/DDBJ whole genome shotgun (WGS) entry which is preliminary data.</text>
</comment>
<evidence type="ECO:0000313" key="11">
    <source>
        <dbReference type="Proteomes" id="UP001151582"/>
    </source>
</evidence>
<dbReference type="GO" id="GO:0004844">
    <property type="term" value="F:uracil DNA N-glycosylase activity"/>
    <property type="evidence" value="ECO:0007669"/>
    <property type="project" value="UniProtKB-UniRule"/>
</dbReference>
<dbReference type="GO" id="GO:0005739">
    <property type="term" value="C:mitochondrion"/>
    <property type="evidence" value="ECO:0007669"/>
    <property type="project" value="UniProtKB-SubCell"/>
</dbReference>
<dbReference type="SMART" id="SM00986">
    <property type="entry name" value="UDG"/>
    <property type="match status" value="1"/>
</dbReference>
<dbReference type="EMBL" id="JANBQB010000023">
    <property type="protein sequence ID" value="KAJ1984314.1"/>
    <property type="molecule type" value="Genomic_DNA"/>
</dbReference>
<dbReference type="EC" id="3.2.2.27" evidence="7"/>
<feature type="active site" description="Proton acceptor" evidence="7">
    <location>
        <position position="157"/>
    </location>
</feature>
<dbReference type="AlphaFoldDB" id="A0A9W8B5P9"/>
<dbReference type="NCBIfam" id="NF003588">
    <property type="entry name" value="PRK05254.1-1"/>
    <property type="match status" value="1"/>
</dbReference>
<dbReference type="GO" id="GO:0097510">
    <property type="term" value="P:base-excision repair, AP site formation via deaminated base removal"/>
    <property type="evidence" value="ECO:0007669"/>
    <property type="project" value="TreeGrafter"/>
</dbReference>
<dbReference type="NCBIfam" id="NF003589">
    <property type="entry name" value="PRK05254.1-2"/>
    <property type="match status" value="1"/>
</dbReference>
<comment type="similarity">
    <text evidence="1 7">Belongs to the uracil-DNA glycosylase (UDG) superfamily. UNG family.</text>
</comment>
<evidence type="ECO:0000256" key="1">
    <source>
        <dbReference type="ARBA" id="ARBA00008184"/>
    </source>
</evidence>
<dbReference type="FunFam" id="3.40.470.10:FF:000007">
    <property type="entry name" value="Uracil-DNA glycosylase"/>
    <property type="match status" value="1"/>
</dbReference>
<keyword evidence="3 7" id="KW-0378">Hydrolase</keyword>
<evidence type="ECO:0000256" key="5">
    <source>
        <dbReference type="ARBA" id="ARBA00023204"/>
    </source>
</evidence>
<protein>
    <recommendedName>
        <fullName evidence="7">Uracil-DNA glycosylase</fullName>
        <shortName evidence="7">UDG</shortName>
        <ecNumber evidence="7">3.2.2.27</ecNumber>
    </recommendedName>
</protein>
<keyword evidence="2 7" id="KW-0227">DNA damage</keyword>
<dbReference type="CDD" id="cd10027">
    <property type="entry name" value="UDG-F1-like"/>
    <property type="match status" value="1"/>
</dbReference>
<keyword evidence="4 7" id="KW-0496">Mitochondrion</keyword>
<evidence type="ECO:0000256" key="4">
    <source>
        <dbReference type="ARBA" id="ARBA00023128"/>
    </source>
</evidence>
<evidence type="ECO:0000256" key="8">
    <source>
        <dbReference type="SAM" id="MobiDB-lite"/>
    </source>
</evidence>
<dbReference type="GO" id="GO:0005634">
    <property type="term" value="C:nucleus"/>
    <property type="evidence" value="ECO:0007669"/>
    <property type="project" value="UniProtKB-SubCell"/>
</dbReference>
<comment type="subcellular location">
    <subcellularLocation>
        <location evidence="7">Mitochondrion</location>
    </subcellularLocation>
    <subcellularLocation>
        <location evidence="7">Nucleus</location>
    </subcellularLocation>
</comment>
<evidence type="ECO:0000256" key="7">
    <source>
        <dbReference type="HAMAP-Rule" id="MF_03166"/>
    </source>
</evidence>
<evidence type="ECO:0000313" key="10">
    <source>
        <dbReference type="EMBL" id="KAJ1984314.1"/>
    </source>
</evidence>
<reference evidence="10" key="1">
    <citation type="submission" date="2022-07" db="EMBL/GenBank/DDBJ databases">
        <title>Phylogenomic reconstructions and comparative analyses of Kickxellomycotina fungi.</title>
        <authorList>
            <person name="Reynolds N.K."/>
            <person name="Stajich J.E."/>
            <person name="Barry K."/>
            <person name="Grigoriev I.V."/>
            <person name="Crous P."/>
            <person name="Smith M.E."/>
        </authorList>
    </citation>
    <scope>NUCLEOTIDE SEQUENCE</scope>
    <source>
        <strain evidence="10">RSA 567</strain>
    </source>
</reference>
<dbReference type="HAMAP" id="MF_00148">
    <property type="entry name" value="UDG"/>
    <property type="match status" value="1"/>
</dbReference>
<evidence type="ECO:0000256" key="2">
    <source>
        <dbReference type="ARBA" id="ARBA00022763"/>
    </source>
</evidence>
<dbReference type="Gene3D" id="3.40.470.10">
    <property type="entry name" value="Uracil-DNA glycosylase-like domain"/>
    <property type="match status" value="1"/>
</dbReference>
<feature type="region of interest" description="Disordered" evidence="8">
    <location>
        <begin position="1"/>
        <end position="53"/>
    </location>
</feature>
<feature type="compositionally biased region" description="Low complexity" evidence="8">
    <location>
        <begin position="34"/>
        <end position="44"/>
    </location>
</feature>
<keyword evidence="11" id="KW-1185">Reference proteome</keyword>
<feature type="domain" description="Uracil-DNA glycosylase-like" evidence="9">
    <location>
        <begin position="142"/>
        <end position="303"/>
    </location>
</feature>
<evidence type="ECO:0000256" key="3">
    <source>
        <dbReference type="ARBA" id="ARBA00022801"/>
    </source>
</evidence>
<dbReference type="InterPro" id="IPR036895">
    <property type="entry name" value="Uracil-DNA_glycosylase-like_sf"/>
</dbReference>
<dbReference type="OrthoDB" id="10031947at2759"/>
<evidence type="ECO:0000259" key="9">
    <source>
        <dbReference type="SMART" id="SM00986"/>
    </source>
</evidence>
<comment type="function">
    <text evidence="7">Excises uracil residues from the DNA which can arise as a result of misincorporation of dUMP residues by DNA polymerase or due to deamination of cytosine.</text>
</comment>
<dbReference type="PANTHER" id="PTHR11264">
    <property type="entry name" value="URACIL-DNA GLYCOSYLASE"/>
    <property type="match status" value="1"/>
</dbReference>
<dbReference type="NCBIfam" id="NF003591">
    <property type="entry name" value="PRK05254.1-4"/>
    <property type="match status" value="1"/>
</dbReference>
<gene>
    <name evidence="7 10" type="primary">UNG1</name>
    <name evidence="10" type="ORF">H4R34_000738</name>
</gene>